<dbReference type="Proteomes" id="UP000284706">
    <property type="component" value="Unassembled WGS sequence"/>
</dbReference>
<dbReference type="InParanoid" id="A0A409Y4A1"/>
<evidence type="ECO:0000256" key="5">
    <source>
        <dbReference type="ARBA" id="ARBA00023235"/>
    </source>
</evidence>
<protein>
    <recommendedName>
        <fullName evidence="7">DNA 3'-5' helicase</fullName>
        <ecNumber evidence="7">5.6.2.4</ecNumber>
    </recommendedName>
</protein>
<dbReference type="PANTHER" id="PTHR13710:SF105">
    <property type="entry name" value="ATP-DEPENDENT DNA HELICASE Q1"/>
    <property type="match status" value="1"/>
</dbReference>
<evidence type="ECO:0000256" key="3">
    <source>
        <dbReference type="ARBA" id="ARBA00022840"/>
    </source>
</evidence>
<feature type="compositionally biased region" description="Polar residues" evidence="8">
    <location>
        <begin position="731"/>
        <end position="748"/>
    </location>
</feature>
<dbReference type="GO" id="GO:0005524">
    <property type="term" value="F:ATP binding"/>
    <property type="evidence" value="ECO:0007669"/>
    <property type="project" value="UniProtKB-KW"/>
</dbReference>
<evidence type="ECO:0000313" key="11">
    <source>
        <dbReference type="EMBL" id="PPQ97812.1"/>
    </source>
</evidence>
<proteinExistence type="inferred from homology"/>
<dbReference type="Pfam" id="PF00270">
    <property type="entry name" value="DEAD"/>
    <property type="match status" value="1"/>
</dbReference>
<dbReference type="EMBL" id="NHYE01001188">
    <property type="protein sequence ID" value="PPQ97812.1"/>
    <property type="molecule type" value="Genomic_DNA"/>
</dbReference>
<dbReference type="GO" id="GO:0003677">
    <property type="term" value="F:DNA binding"/>
    <property type="evidence" value="ECO:0007669"/>
    <property type="project" value="UniProtKB-KW"/>
</dbReference>
<evidence type="ECO:0000313" key="12">
    <source>
        <dbReference type="Proteomes" id="UP000284706"/>
    </source>
</evidence>
<evidence type="ECO:0000259" key="9">
    <source>
        <dbReference type="PROSITE" id="PS51192"/>
    </source>
</evidence>
<reference evidence="11 12" key="1">
    <citation type="journal article" date="2018" name="Evol. Lett.">
        <title>Horizontal gene cluster transfer increased hallucinogenic mushroom diversity.</title>
        <authorList>
            <person name="Reynolds H.T."/>
            <person name="Vijayakumar V."/>
            <person name="Gluck-Thaler E."/>
            <person name="Korotkin H.B."/>
            <person name="Matheny P.B."/>
            <person name="Slot J.C."/>
        </authorList>
    </citation>
    <scope>NUCLEOTIDE SEQUENCE [LARGE SCALE GENOMIC DNA]</scope>
    <source>
        <strain evidence="11 12">SRW20</strain>
    </source>
</reference>
<dbReference type="Pfam" id="PF00271">
    <property type="entry name" value="Helicase_C"/>
    <property type="match status" value="1"/>
</dbReference>
<dbReference type="InterPro" id="IPR027417">
    <property type="entry name" value="P-loop_NTPase"/>
</dbReference>
<dbReference type="GO" id="GO:0009378">
    <property type="term" value="F:four-way junction helicase activity"/>
    <property type="evidence" value="ECO:0007669"/>
    <property type="project" value="TreeGrafter"/>
</dbReference>
<feature type="region of interest" description="Disordered" evidence="8">
    <location>
        <begin position="703"/>
        <end position="816"/>
    </location>
</feature>
<dbReference type="PROSITE" id="PS51192">
    <property type="entry name" value="HELICASE_ATP_BIND_1"/>
    <property type="match status" value="1"/>
</dbReference>
<keyword evidence="4" id="KW-0238">DNA-binding</keyword>
<dbReference type="SMART" id="SM00490">
    <property type="entry name" value="HELICc"/>
    <property type="match status" value="1"/>
</dbReference>
<evidence type="ECO:0000256" key="6">
    <source>
        <dbReference type="ARBA" id="ARBA00034617"/>
    </source>
</evidence>
<feature type="domain" description="Helicase ATP-binding" evidence="9">
    <location>
        <begin position="110"/>
        <end position="283"/>
    </location>
</feature>
<evidence type="ECO:0000256" key="1">
    <source>
        <dbReference type="ARBA" id="ARBA00005446"/>
    </source>
</evidence>
<dbReference type="Gene3D" id="3.40.50.300">
    <property type="entry name" value="P-loop containing nucleotide triphosphate hydrolases"/>
    <property type="match status" value="2"/>
</dbReference>
<evidence type="ECO:0000256" key="7">
    <source>
        <dbReference type="ARBA" id="ARBA00034808"/>
    </source>
</evidence>
<dbReference type="SUPFAM" id="SSF52540">
    <property type="entry name" value="P-loop containing nucleoside triphosphate hydrolases"/>
    <property type="match status" value="1"/>
</dbReference>
<name>A0A409Y4A1_9AGAR</name>
<evidence type="ECO:0000256" key="8">
    <source>
        <dbReference type="SAM" id="MobiDB-lite"/>
    </source>
</evidence>
<comment type="catalytic activity">
    <reaction evidence="6">
        <text>Couples ATP hydrolysis with the unwinding of duplex DNA by translocating in the 3'-5' direction.</text>
        <dbReference type="EC" id="5.6.2.4"/>
    </reaction>
</comment>
<evidence type="ECO:0000256" key="4">
    <source>
        <dbReference type="ARBA" id="ARBA00023125"/>
    </source>
</evidence>
<dbReference type="GO" id="GO:0005694">
    <property type="term" value="C:chromosome"/>
    <property type="evidence" value="ECO:0007669"/>
    <property type="project" value="TreeGrafter"/>
</dbReference>
<comment type="similarity">
    <text evidence="1">Belongs to the helicase family. RecQ subfamily.</text>
</comment>
<dbReference type="GO" id="GO:0005737">
    <property type="term" value="C:cytoplasm"/>
    <property type="evidence" value="ECO:0007669"/>
    <property type="project" value="TreeGrafter"/>
</dbReference>
<evidence type="ECO:0000256" key="2">
    <source>
        <dbReference type="ARBA" id="ARBA00022741"/>
    </source>
</evidence>
<dbReference type="PROSITE" id="PS51194">
    <property type="entry name" value="HELICASE_CTER"/>
    <property type="match status" value="1"/>
</dbReference>
<keyword evidence="2" id="KW-0547">Nucleotide-binding</keyword>
<dbReference type="AlphaFoldDB" id="A0A409Y4A1"/>
<evidence type="ECO:0000259" key="10">
    <source>
        <dbReference type="PROSITE" id="PS51194"/>
    </source>
</evidence>
<gene>
    <name evidence="11" type="ORF">CVT26_012912</name>
</gene>
<dbReference type="InterPro" id="IPR011545">
    <property type="entry name" value="DEAD/DEAH_box_helicase_dom"/>
</dbReference>
<comment type="caution">
    <text evidence="11">The sequence shown here is derived from an EMBL/GenBank/DDBJ whole genome shotgun (WGS) entry which is preliminary data.</text>
</comment>
<feature type="compositionally biased region" description="Polar residues" evidence="8">
    <location>
        <begin position="58"/>
        <end position="67"/>
    </location>
</feature>
<dbReference type="InterPro" id="IPR001650">
    <property type="entry name" value="Helicase_C-like"/>
</dbReference>
<dbReference type="SMART" id="SM00487">
    <property type="entry name" value="DEXDc"/>
    <property type="match status" value="1"/>
</dbReference>
<dbReference type="PANTHER" id="PTHR13710">
    <property type="entry name" value="DNA HELICASE RECQ FAMILY MEMBER"/>
    <property type="match status" value="1"/>
</dbReference>
<dbReference type="STRING" id="231916.A0A409Y4A1"/>
<keyword evidence="3" id="KW-0067">ATP-binding</keyword>
<accession>A0A409Y4A1</accession>
<dbReference type="OrthoDB" id="5409596at2759"/>
<feature type="domain" description="Helicase C-terminal" evidence="10">
    <location>
        <begin position="309"/>
        <end position="483"/>
    </location>
</feature>
<dbReference type="EC" id="5.6.2.4" evidence="7"/>
<organism evidence="11 12">
    <name type="scientific">Gymnopilus dilepis</name>
    <dbReference type="NCBI Taxonomy" id="231916"/>
    <lineage>
        <taxon>Eukaryota</taxon>
        <taxon>Fungi</taxon>
        <taxon>Dikarya</taxon>
        <taxon>Basidiomycota</taxon>
        <taxon>Agaricomycotina</taxon>
        <taxon>Agaricomycetes</taxon>
        <taxon>Agaricomycetidae</taxon>
        <taxon>Agaricales</taxon>
        <taxon>Agaricineae</taxon>
        <taxon>Hymenogastraceae</taxon>
        <taxon>Gymnopilus</taxon>
    </lineage>
</organism>
<dbReference type="InterPro" id="IPR014001">
    <property type="entry name" value="Helicase_ATP-bd"/>
</dbReference>
<sequence length="859" mass="95675">MTPSTSLPTSLPQPTTPSKRRGSSRTPHTPSTSRLASSPSMRSPPSTPSRSNTLPNTIQTPRRGNANLSHRLRGIKAKLPPELSLTSIPATLISKLRLSYTPDEWQVHLIRRILQGYDSIFCAGTGYGKSLIFEGLAVLGGTGKLAIVISPLKALENDQAQQASAKGIQALVINEDTTKTANLWKDVRTAAALVYMSPEMALAESFQKLWKDTRFRGRLTAVVVDEAHCIDEWGGDDFRPLYCKLNTLRNYTGYEVAIVACTATARTSTFDLIWNTLGYGHRSFWGLDVGTDRPNLLYVTRPYTDPKMPFLDILPTVLNDDTTIADIPKSILYFDSEAACREAVQFLPPHLRSHVHAFSSDLSEKAKQAAWEKFEQDIYRILCATNAAGMGCNVPNIKYVISFGVPRLKSLSIVSQRWGRGGRDRKTEAVCILLVPKWAFRPSPAEAVVHHHMDRSRKSKKAEETKKDMLQRANLDVRLENFINLGSPDLPNCAHVFLRDEFSPKTGLTISHSLGDSTSGKPGFRSKSSSFEMTWTILDLHRKPPPERCCYRCNPELIVPFSMATRHDPRLTAYSHHFVNGPAPPPSRSPSVASSVSAASSFVATRKSVKVPKEEEEKLLERLCKWRDDKHRERGSPLFFSAQTILPPKQLTSFLSSAPKFLAEQNLTTRFLRKLVTWDSASESDWEDILSIISDWRETAAIVVPTTPPSQRRGRKKTRQSARPSIEQPAFMTTTPRAPQPSQQTFTSRFRVPAGPTPRPPQQPPALTASTSRTNVFDLPPGPSPSTSTASYNAQSFPSTPSTPQNFPDPNPYRHLLTPNLLTPNMAYHSFPWTPVHAPPSLYTHYPYHPSNNLSKPDQ</sequence>
<feature type="compositionally biased region" description="Low complexity" evidence="8">
    <location>
        <begin position="24"/>
        <end position="57"/>
    </location>
</feature>
<feature type="compositionally biased region" description="Low complexity" evidence="8">
    <location>
        <begin position="1"/>
        <end position="17"/>
    </location>
</feature>
<keyword evidence="5" id="KW-0413">Isomerase</keyword>
<keyword evidence="12" id="KW-1185">Reference proteome</keyword>
<dbReference type="GO" id="GO:0043138">
    <property type="term" value="F:3'-5' DNA helicase activity"/>
    <property type="evidence" value="ECO:0007669"/>
    <property type="project" value="UniProtKB-EC"/>
</dbReference>
<feature type="compositionally biased region" description="Polar residues" evidence="8">
    <location>
        <begin position="792"/>
        <end position="808"/>
    </location>
</feature>
<feature type="region of interest" description="Disordered" evidence="8">
    <location>
        <begin position="1"/>
        <end position="67"/>
    </location>
</feature>
<dbReference type="GO" id="GO:0000724">
    <property type="term" value="P:double-strand break repair via homologous recombination"/>
    <property type="evidence" value="ECO:0007669"/>
    <property type="project" value="TreeGrafter"/>
</dbReference>
<feature type="compositionally biased region" description="Pro residues" evidence="8">
    <location>
        <begin position="755"/>
        <end position="764"/>
    </location>
</feature>